<dbReference type="Gramene" id="PNT63737">
    <property type="protein sequence ID" value="PNT63737"/>
    <property type="gene ID" value="BRADI_4g20539v3"/>
</dbReference>
<gene>
    <name evidence="3" type="primary">LOC104584567</name>
    <name evidence="2" type="ORF">BRADI_4g20539v3</name>
</gene>
<evidence type="ECO:0000313" key="4">
    <source>
        <dbReference type="Proteomes" id="UP000008810"/>
    </source>
</evidence>
<feature type="region of interest" description="Disordered" evidence="1">
    <location>
        <begin position="1"/>
        <end position="32"/>
    </location>
</feature>
<reference evidence="2 3" key="1">
    <citation type="journal article" date="2010" name="Nature">
        <title>Genome sequencing and analysis of the model grass Brachypodium distachyon.</title>
        <authorList>
            <consortium name="International Brachypodium Initiative"/>
        </authorList>
    </citation>
    <scope>NUCLEOTIDE SEQUENCE [LARGE SCALE GENOMIC DNA]</scope>
    <source>
        <strain evidence="2">Bd21</strain>
        <strain evidence="3">cv. Bd21</strain>
    </source>
</reference>
<dbReference type="EMBL" id="CM000883">
    <property type="protein sequence ID" value="PNT63737.1"/>
    <property type="molecule type" value="Genomic_DNA"/>
</dbReference>
<evidence type="ECO:0000256" key="1">
    <source>
        <dbReference type="SAM" id="MobiDB-lite"/>
    </source>
</evidence>
<evidence type="ECO:0000313" key="3">
    <source>
        <dbReference type="EnsemblPlants" id="PNT63737"/>
    </source>
</evidence>
<proteinExistence type="predicted"/>
<evidence type="ECO:0000313" key="2">
    <source>
        <dbReference type="EMBL" id="PNT63738.1"/>
    </source>
</evidence>
<dbReference type="EnsemblPlants" id="PNT63737">
    <property type="protein sequence ID" value="PNT63737"/>
    <property type="gene ID" value="BRADI_4g20539v3"/>
</dbReference>
<dbReference type="Proteomes" id="UP000008810">
    <property type="component" value="Chromosome 4"/>
</dbReference>
<organism evidence="2">
    <name type="scientific">Brachypodium distachyon</name>
    <name type="common">Purple false brome</name>
    <name type="synonym">Trachynia distachya</name>
    <dbReference type="NCBI Taxonomy" id="15368"/>
    <lineage>
        <taxon>Eukaryota</taxon>
        <taxon>Viridiplantae</taxon>
        <taxon>Streptophyta</taxon>
        <taxon>Embryophyta</taxon>
        <taxon>Tracheophyta</taxon>
        <taxon>Spermatophyta</taxon>
        <taxon>Magnoliopsida</taxon>
        <taxon>Liliopsida</taxon>
        <taxon>Poales</taxon>
        <taxon>Poaceae</taxon>
        <taxon>BOP clade</taxon>
        <taxon>Pooideae</taxon>
        <taxon>Stipodae</taxon>
        <taxon>Brachypodieae</taxon>
        <taxon>Brachypodium</taxon>
    </lineage>
</organism>
<protein>
    <submittedName>
        <fullName evidence="2 3">Uncharacterized protein</fullName>
    </submittedName>
</protein>
<sequence>MAAQPRWRRRGERGALERPSKRLALPGEPRGAPRKVAAEAAAVGRASAPTPIMATFPRRRRRLFLFPVRGEVRCQVVSAFVLVGGEVCLVRARMCRGEGSRGGRLLFDFPHIWSMADYARARLLSFACCTLTVTICDGWGSIQFWCRCYDVDLAQTRCL</sequence>
<reference evidence="3" key="3">
    <citation type="submission" date="2018-08" db="UniProtKB">
        <authorList>
            <consortium name="EnsemblPlants"/>
        </authorList>
    </citation>
    <scope>IDENTIFICATION</scope>
    <source>
        <strain evidence="3">cv. Bd21</strain>
    </source>
</reference>
<feature type="compositionally biased region" description="Basic residues" evidence="1">
    <location>
        <begin position="1"/>
        <end position="11"/>
    </location>
</feature>
<keyword evidence="4" id="KW-1185">Reference proteome</keyword>
<name>A0A2K2CNX4_BRADI</name>
<dbReference type="EnsemblPlants" id="PNT63738">
    <property type="protein sequence ID" value="PNT63738"/>
    <property type="gene ID" value="BRADI_4g20539v3"/>
</dbReference>
<dbReference type="EMBL" id="CM000883">
    <property type="protein sequence ID" value="PNT63738.1"/>
    <property type="molecule type" value="Genomic_DNA"/>
</dbReference>
<dbReference type="Gramene" id="PNT63738">
    <property type="protein sequence ID" value="PNT63738"/>
    <property type="gene ID" value="BRADI_4g20539v3"/>
</dbReference>
<dbReference type="AlphaFoldDB" id="A0A2K2CNX4"/>
<dbReference type="OrthoDB" id="8110916at2759"/>
<reference evidence="2" key="2">
    <citation type="submission" date="2017-06" db="EMBL/GenBank/DDBJ databases">
        <title>WGS assembly of Brachypodium distachyon.</title>
        <authorList>
            <consortium name="The International Brachypodium Initiative"/>
            <person name="Lucas S."/>
            <person name="Harmon-Smith M."/>
            <person name="Lail K."/>
            <person name="Tice H."/>
            <person name="Grimwood J."/>
            <person name="Bruce D."/>
            <person name="Barry K."/>
            <person name="Shu S."/>
            <person name="Lindquist E."/>
            <person name="Wang M."/>
            <person name="Pitluck S."/>
            <person name="Vogel J.P."/>
            <person name="Garvin D.F."/>
            <person name="Mockler T.C."/>
            <person name="Schmutz J."/>
            <person name="Rokhsar D."/>
            <person name="Bevan M.W."/>
        </authorList>
    </citation>
    <scope>NUCLEOTIDE SEQUENCE</scope>
    <source>
        <strain evidence="2">Bd21</strain>
    </source>
</reference>
<accession>A0A2K2CNX4</accession>